<dbReference type="SMART" id="SM00967">
    <property type="entry name" value="SpoU_sub_bind"/>
    <property type="match status" value="1"/>
</dbReference>
<evidence type="ECO:0000256" key="6">
    <source>
        <dbReference type="HAMAP-Rule" id="MF_01887"/>
    </source>
</evidence>
<comment type="caution">
    <text evidence="8">The sequence shown here is derived from an EMBL/GenBank/DDBJ whole genome shotgun (WGS) entry which is preliminary data.</text>
</comment>
<dbReference type="CDD" id="cd18103">
    <property type="entry name" value="SpoU-like_RlmB"/>
    <property type="match status" value="1"/>
</dbReference>
<feature type="binding site" evidence="6">
    <location>
        <position position="201"/>
    </location>
    <ligand>
        <name>S-adenosyl-L-methionine</name>
        <dbReference type="ChEBI" id="CHEBI:59789"/>
    </ligand>
</feature>
<dbReference type="InterPro" id="IPR029026">
    <property type="entry name" value="tRNA_m1G_MTases_N"/>
</dbReference>
<gene>
    <name evidence="6" type="primary">rlmB</name>
    <name evidence="8" type="ORF">B1202_04680</name>
</gene>
<dbReference type="NCBIfam" id="TIGR00186">
    <property type="entry name" value="rRNA_methyl_3"/>
    <property type="match status" value="1"/>
</dbReference>
<dbReference type="InterPro" id="IPR024915">
    <property type="entry name" value="23S_rRNA_MeTrfase_RlmB"/>
</dbReference>
<dbReference type="HAMAP" id="MF_01887">
    <property type="entry name" value="23SrRNA_methyltr_B"/>
    <property type="match status" value="1"/>
</dbReference>
<dbReference type="RefSeq" id="WP_078189422.1">
    <property type="nucleotide sequence ID" value="NZ_JAMCOZ010000005.1"/>
</dbReference>
<comment type="subcellular location">
    <subcellularLocation>
        <location evidence="6">Cytoplasm</location>
    </subcellularLocation>
</comment>
<name>A0A1T1H4Z0_9GAMM</name>
<keyword evidence="5 6" id="KW-0949">S-adenosyl-L-methionine</keyword>
<organism evidence="8 9">
    <name type="scientific">Acinetobacter amyesii</name>
    <dbReference type="NCBI Taxonomy" id="2942470"/>
    <lineage>
        <taxon>Bacteria</taxon>
        <taxon>Pseudomonadati</taxon>
        <taxon>Pseudomonadota</taxon>
        <taxon>Gammaproteobacteria</taxon>
        <taxon>Moraxellales</taxon>
        <taxon>Moraxellaceae</taxon>
        <taxon>Acinetobacter</taxon>
    </lineage>
</organism>
<reference evidence="8 9" key="1">
    <citation type="submission" date="2017-02" db="EMBL/GenBank/DDBJ databases">
        <title>Acinetobacter sp. ANC 4945, whole genome shotgun sequencing project.</title>
        <authorList>
            <person name="Radolfova-Krizova L."/>
            <person name="Al Atrouni A."/>
            <person name="Nemec A."/>
        </authorList>
    </citation>
    <scope>NUCLEOTIDE SEQUENCE [LARGE SCALE GENOMIC DNA]</scope>
    <source>
        <strain evidence="8 9">ANC 4945</strain>
    </source>
</reference>
<feature type="domain" description="RNA 2-O ribose methyltransferase substrate binding" evidence="7">
    <location>
        <begin position="6"/>
        <end position="82"/>
    </location>
</feature>
<keyword evidence="4 6" id="KW-0808">Transferase</keyword>
<dbReference type="InterPro" id="IPR029064">
    <property type="entry name" value="Ribosomal_eL30-like_sf"/>
</dbReference>
<dbReference type="GO" id="GO:0005829">
    <property type="term" value="C:cytosol"/>
    <property type="evidence" value="ECO:0007669"/>
    <property type="project" value="TreeGrafter"/>
</dbReference>
<keyword evidence="3 6" id="KW-0489">Methyltransferase</keyword>
<accession>A0A1T1H4Z0</accession>
<dbReference type="SUPFAM" id="SSF55315">
    <property type="entry name" value="L30e-like"/>
    <property type="match status" value="1"/>
</dbReference>
<dbReference type="InterPro" id="IPR004441">
    <property type="entry name" value="rRNA_MeTrfase_TrmH"/>
</dbReference>
<feature type="binding site" evidence="6">
    <location>
        <position position="221"/>
    </location>
    <ligand>
        <name>S-adenosyl-L-methionine</name>
        <dbReference type="ChEBI" id="CHEBI:59789"/>
    </ligand>
</feature>
<evidence type="ECO:0000313" key="8">
    <source>
        <dbReference type="EMBL" id="OOV84921.1"/>
    </source>
</evidence>
<dbReference type="GO" id="GO:0003723">
    <property type="term" value="F:RNA binding"/>
    <property type="evidence" value="ECO:0007669"/>
    <property type="project" value="InterPro"/>
</dbReference>
<keyword evidence="2 6" id="KW-0698">rRNA processing</keyword>
<dbReference type="InterPro" id="IPR001537">
    <property type="entry name" value="SpoU_MeTrfase"/>
</dbReference>
<keyword evidence="1 6" id="KW-0963">Cytoplasm</keyword>
<evidence type="ECO:0000313" key="9">
    <source>
        <dbReference type="Proteomes" id="UP000191160"/>
    </source>
</evidence>
<keyword evidence="9" id="KW-1185">Reference proteome</keyword>
<comment type="catalytic activity">
    <reaction evidence="6">
        <text>guanosine(2251) in 23S rRNA + S-adenosyl-L-methionine = 2'-O-methylguanosine(2251) in 23S rRNA + S-adenosyl-L-homocysteine + H(+)</text>
        <dbReference type="Rhea" id="RHEA:24140"/>
        <dbReference type="Rhea" id="RHEA-COMP:10239"/>
        <dbReference type="Rhea" id="RHEA-COMP:10241"/>
        <dbReference type="ChEBI" id="CHEBI:15378"/>
        <dbReference type="ChEBI" id="CHEBI:57856"/>
        <dbReference type="ChEBI" id="CHEBI:59789"/>
        <dbReference type="ChEBI" id="CHEBI:74269"/>
        <dbReference type="ChEBI" id="CHEBI:74445"/>
        <dbReference type="EC" id="2.1.1.185"/>
    </reaction>
</comment>
<dbReference type="InterPro" id="IPR029028">
    <property type="entry name" value="Alpha/beta_knot_MTases"/>
</dbReference>
<dbReference type="InterPro" id="IPR013123">
    <property type="entry name" value="SpoU_subst-bd"/>
</dbReference>
<comment type="function">
    <text evidence="6">Specifically methylates the ribose of guanosine 2251 in 23S rRNA.</text>
</comment>
<dbReference type="SUPFAM" id="SSF75217">
    <property type="entry name" value="alpha/beta knot"/>
    <property type="match status" value="1"/>
</dbReference>
<evidence type="ECO:0000256" key="3">
    <source>
        <dbReference type="ARBA" id="ARBA00022603"/>
    </source>
</evidence>
<dbReference type="Proteomes" id="UP000191160">
    <property type="component" value="Unassembled WGS sequence"/>
</dbReference>
<dbReference type="EMBL" id="MVKX01000002">
    <property type="protein sequence ID" value="OOV84921.1"/>
    <property type="molecule type" value="Genomic_DNA"/>
</dbReference>
<dbReference type="Gene3D" id="3.40.1280.10">
    <property type="match status" value="1"/>
</dbReference>
<dbReference type="PANTHER" id="PTHR46429">
    <property type="entry name" value="23S RRNA (GUANOSINE-2'-O-)-METHYLTRANSFERASE RLMB"/>
    <property type="match status" value="1"/>
</dbReference>
<proteinExistence type="inferred from homology"/>
<dbReference type="AlphaFoldDB" id="A0A1T1H4Z0"/>
<dbReference type="EC" id="2.1.1.185" evidence="6"/>
<feature type="binding site" evidence="6">
    <location>
        <position position="230"/>
    </location>
    <ligand>
        <name>S-adenosyl-L-methionine</name>
        <dbReference type="ChEBI" id="CHEBI:59789"/>
    </ligand>
</feature>
<comment type="similarity">
    <text evidence="6">Belongs to the class IV-like SAM-binding methyltransferase superfamily. RNA methyltransferase TrmH family. RlmB subfamily.</text>
</comment>
<dbReference type="PANTHER" id="PTHR46429:SF1">
    <property type="entry name" value="23S RRNA (GUANOSINE-2'-O-)-METHYLTRANSFERASE RLMB"/>
    <property type="match status" value="1"/>
</dbReference>
<dbReference type="GO" id="GO:0070039">
    <property type="term" value="F:rRNA (guanosine-2'-O-)-methyltransferase activity"/>
    <property type="evidence" value="ECO:0007669"/>
    <property type="project" value="UniProtKB-UniRule"/>
</dbReference>
<evidence type="ECO:0000256" key="4">
    <source>
        <dbReference type="ARBA" id="ARBA00022679"/>
    </source>
</evidence>
<dbReference type="Pfam" id="PF08032">
    <property type="entry name" value="SpoU_sub_bind"/>
    <property type="match status" value="1"/>
</dbReference>
<evidence type="ECO:0000256" key="1">
    <source>
        <dbReference type="ARBA" id="ARBA00022490"/>
    </source>
</evidence>
<evidence type="ECO:0000256" key="5">
    <source>
        <dbReference type="ARBA" id="ARBA00022691"/>
    </source>
</evidence>
<protein>
    <recommendedName>
        <fullName evidence="6">23S rRNA (guanosine-2'-O-)-methyltransferase RlmB</fullName>
        <ecNumber evidence="6">2.1.1.185</ecNumber>
    </recommendedName>
    <alternativeName>
        <fullName evidence="6">23S rRNA (guanosine2251 2'-O)-methyltransferase</fullName>
    </alternativeName>
    <alternativeName>
        <fullName evidence="6">23S rRNA Gm2251 2'-O-methyltransferase</fullName>
    </alternativeName>
</protein>
<dbReference type="Pfam" id="PF00588">
    <property type="entry name" value="SpoU_methylase"/>
    <property type="match status" value="1"/>
</dbReference>
<dbReference type="Gene3D" id="3.30.1330.30">
    <property type="match status" value="1"/>
</dbReference>
<evidence type="ECO:0000256" key="2">
    <source>
        <dbReference type="ARBA" id="ARBA00022552"/>
    </source>
</evidence>
<sequence length="252" mass="27535">MAKPEYYYGVHSVESLLELEPERVLTLFALKGRDDQRLKRIFELAEPFGVSIQKASRDSLEKLAGQPFHQGVVAAVRPHPVLNEKDLETLLQANPNALLLALDHITDPHNLGACIRTAAAMGVEAVIAPRDRSATLTPTARKVAAGGAEKVKFIQVTNLARTLDQIKEDFNVRVVGTMLDEKALPIQNFDFTGTGVCVVMGAEDTGLRPITQAQCDQTVYIPMAGNLQSLNVSVATGMALYEACRQRNNELK</sequence>
<evidence type="ECO:0000259" key="7">
    <source>
        <dbReference type="SMART" id="SM00967"/>
    </source>
</evidence>